<dbReference type="EMBL" id="CAJOBJ010182410">
    <property type="protein sequence ID" value="CAF4923306.1"/>
    <property type="molecule type" value="Genomic_DNA"/>
</dbReference>
<dbReference type="AlphaFoldDB" id="A0A8S2WU84"/>
<comment type="caution">
    <text evidence="2">The sequence shown here is derived from an EMBL/GenBank/DDBJ whole genome shotgun (WGS) entry which is preliminary data.</text>
</comment>
<dbReference type="InterPro" id="IPR013320">
    <property type="entry name" value="ConA-like_dom_sf"/>
</dbReference>
<dbReference type="GO" id="GO:0016020">
    <property type="term" value="C:membrane"/>
    <property type="evidence" value="ECO:0007669"/>
    <property type="project" value="InterPro"/>
</dbReference>
<feature type="non-terminal residue" evidence="2">
    <location>
        <position position="1"/>
    </location>
</feature>
<proteinExistence type="predicted"/>
<feature type="domain" description="MAM" evidence="1">
    <location>
        <begin position="1"/>
        <end position="70"/>
    </location>
</feature>
<name>A0A8S2WU84_9BILA</name>
<gene>
    <name evidence="2" type="ORF">BYL167_LOCUS34274</name>
    <name evidence="3" type="ORF">BYL167_LOCUS47355</name>
    <name evidence="4" type="ORF">GIL414_LOCUS52933</name>
</gene>
<feature type="non-terminal residue" evidence="2">
    <location>
        <position position="77"/>
    </location>
</feature>
<dbReference type="SUPFAM" id="SSF49899">
    <property type="entry name" value="Concanavalin A-like lectins/glucanases"/>
    <property type="match status" value="1"/>
</dbReference>
<organism evidence="2 5">
    <name type="scientific">Rotaria magnacalcarata</name>
    <dbReference type="NCBI Taxonomy" id="392030"/>
    <lineage>
        <taxon>Eukaryota</taxon>
        <taxon>Metazoa</taxon>
        <taxon>Spiralia</taxon>
        <taxon>Gnathifera</taxon>
        <taxon>Rotifera</taxon>
        <taxon>Eurotatoria</taxon>
        <taxon>Bdelloidea</taxon>
        <taxon>Philodinida</taxon>
        <taxon>Philodinidae</taxon>
        <taxon>Rotaria</taxon>
    </lineage>
</organism>
<evidence type="ECO:0000259" key="1">
    <source>
        <dbReference type="PROSITE" id="PS50060"/>
    </source>
</evidence>
<dbReference type="InterPro" id="IPR000998">
    <property type="entry name" value="MAM_dom"/>
</dbReference>
<evidence type="ECO:0000313" key="3">
    <source>
        <dbReference type="EMBL" id="CAF4782105.1"/>
    </source>
</evidence>
<dbReference type="PROSITE" id="PS50060">
    <property type="entry name" value="MAM_2"/>
    <property type="match status" value="1"/>
</dbReference>
<evidence type="ECO:0000313" key="4">
    <source>
        <dbReference type="EMBL" id="CAF4923306.1"/>
    </source>
</evidence>
<dbReference type="Proteomes" id="UP000681720">
    <property type="component" value="Unassembled WGS sequence"/>
</dbReference>
<evidence type="ECO:0000313" key="5">
    <source>
        <dbReference type="Proteomes" id="UP000681967"/>
    </source>
</evidence>
<dbReference type="Gene3D" id="2.60.120.200">
    <property type="match status" value="1"/>
</dbReference>
<dbReference type="Proteomes" id="UP000681967">
    <property type="component" value="Unassembled WGS sequence"/>
</dbReference>
<dbReference type="EMBL" id="CAJOBH010068970">
    <property type="protein sequence ID" value="CAF4462540.1"/>
    <property type="molecule type" value="Genomic_DNA"/>
</dbReference>
<dbReference type="Pfam" id="PF00629">
    <property type="entry name" value="MAM"/>
    <property type="match status" value="1"/>
</dbReference>
<accession>A0A8S2WU84</accession>
<sequence length="77" mass="8357">KLSVAKQNVGSQIESNLWSNDIYENAWRYGQVSINGGTSAFSAIFQAVRSSSNVVIGIDDIILTLGYCPAPINCDFE</sequence>
<protein>
    <recommendedName>
        <fullName evidence="1">MAM domain-containing protein</fullName>
    </recommendedName>
</protein>
<reference evidence="2" key="1">
    <citation type="submission" date="2021-02" db="EMBL/GenBank/DDBJ databases">
        <authorList>
            <person name="Nowell W R."/>
        </authorList>
    </citation>
    <scope>NUCLEOTIDE SEQUENCE</scope>
</reference>
<dbReference type="EMBL" id="CAJOBH010136046">
    <property type="protein sequence ID" value="CAF4782105.1"/>
    <property type="molecule type" value="Genomic_DNA"/>
</dbReference>
<evidence type="ECO:0000313" key="2">
    <source>
        <dbReference type="EMBL" id="CAF4462540.1"/>
    </source>
</evidence>